<keyword evidence="2" id="KW-1185">Reference proteome</keyword>
<name>A0A7W7Q8C0_9PSEU</name>
<proteinExistence type="predicted"/>
<dbReference type="InterPro" id="IPR027268">
    <property type="entry name" value="Peptidase_M4/M1_CTD_sf"/>
</dbReference>
<evidence type="ECO:0000313" key="1">
    <source>
        <dbReference type="EMBL" id="MBB4908930.1"/>
    </source>
</evidence>
<evidence type="ECO:0000313" key="2">
    <source>
        <dbReference type="Proteomes" id="UP000520767"/>
    </source>
</evidence>
<reference evidence="1 2" key="1">
    <citation type="submission" date="2020-08" db="EMBL/GenBank/DDBJ databases">
        <title>Genomic Encyclopedia of Type Strains, Phase III (KMG-III): the genomes of soil and plant-associated and newly described type strains.</title>
        <authorList>
            <person name="Whitman W."/>
        </authorList>
    </citation>
    <scope>NUCLEOTIDE SEQUENCE [LARGE SCALE GENOMIC DNA]</scope>
    <source>
        <strain evidence="1 2">CECT 8960</strain>
    </source>
</reference>
<gene>
    <name evidence="1" type="ORF">FHR82_005183</name>
</gene>
<dbReference type="AlphaFoldDB" id="A0A7W7Q8C0"/>
<comment type="caution">
    <text evidence="1">The sequence shown here is derived from an EMBL/GenBank/DDBJ whole genome shotgun (WGS) entry which is preliminary data.</text>
</comment>
<dbReference type="RefSeq" id="WP_184813003.1">
    <property type="nucleotide sequence ID" value="NZ_JADBEA010000001.1"/>
</dbReference>
<sequence length="73" mass="8190">METYSRWYGRYPYPEVDVVTGQFPYGSMEYPTFVTAVPFATAVATPGEFGAAAQAASPVDLTGFWERWRVDVQ</sequence>
<dbReference type="EMBL" id="JACHJQ010000005">
    <property type="protein sequence ID" value="MBB4908930.1"/>
    <property type="molecule type" value="Genomic_DNA"/>
</dbReference>
<dbReference type="Gene3D" id="1.10.390.10">
    <property type="entry name" value="Neutral Protease Domain 2"/>
    <property type="match status" value="1"/>
</dbReference>
<dbReference type="Proteomes" id="UP000520767">
    <property type="component" value="Unassembled WGS sequence"/>
</dbReference>
<accession>A0A7W7Q8C0</accession>
<protein>
    <submittedName>
        <fullName evidence="1">N-acetyl-gamma-glutamylphosphate reductase</fullName>
    </submittedName>
</protein>
<organism evidence="1 2">
    <name type="scientific">Actinophytocola algeriensis</name>
    <dbReference type="NCBI Taxonomy" id="1768010"/>
    <lineage>
        <taxon>Bacteria</taxon>
        <taxon>Bacillati</taxon>
        <taxon>Actinomycetota</taxon>
        <taxon>Actinomycetes</taxon>
        <taxon>Pseudonocardiales</taxon>
        <taxon>Pseudonocardiaceae</taxon>
    </lineage>
</organism>